<comment type="caution">
    <text evidence="1">The sequence shown here is derived from an EMBL/GenBank/DDBJ whole genome shotgun (WGS) entry which is preliminary data.</text>
</comment>
<keyword evidence="2" id="KW-1185">Reference proteome</keyword>
<proteinExistence type="predicted"/>
<dbReference type="Proteomes" id="UP001642483">
    <property type="component" value="Unassembled WGS sequence"/>
</dbReference>
<accession>A0ABP0GCH6</accession>
<evidence type="ECO:0000313" key="1">
    <source>
        <dbReference type="EMBL" id="CAK8688546.1"/>
    </source>
</evidence>
<sequence length="169" mass="18979">MMDAFFSALNAFNRDGVANWNGCTLANKIPDLDASLTGLDLFERVYTNISGKNDCKVKAFMLVKHDQITNNCGNDNGLSEENYYGNPLIYGYDNNSSAEDVILDNSKTVGQTVLEPQHLVEFQMGQRFLSYFALSFKKNIEKCQALLPLFIFCDGHKNNNNIYGLLVHC</sequence>
<name>A0ABP0GCH6_CLALP</name>
<gene>
    <name evidence="1" type="ORF">CVLEPA_LOCUS20547</name>
</gene>
<protein>
    <submittedName>
        <fullName evidence="1">Uncharacterized protein</fullName>
    </submittedName>
</protein>
<organism evidence="1 2">
    <name type="scientific">Clavelina lepadiformis</name>
    <name type="common">Light-bulb sea squirt</name>
    <name type="synonym">Ascidia lepadiformis</name>
    <dbReference type="NCBI Taxonomy" id="159417"/>
    <lineage>
        <taxon>Eukaryota</taxon>
        <taxon>Metazoa</taxon>
        <taxon>Chordata</taxon>
        <taxon>Tunicata</taxon>
        <taxon>Ascidiacea</taxon>
        <taxon>Aplousobranchia</taxon>
        <taxon>Clavelinidae</taxon>
        <taxon>Clavelina</taxon>
    </lineage>
</organism>
<dbReference type="EMBL" id="CAWYQH010000108">
    <property type="protein sequence ID" value="CAK8688546.1"/>
    <property type="molecule type" value="Genomic_DNA"/>
</dbReference>
<evidence type="ECO:0000313" key="2">
    <source>
        <dbReference type="Proteomes" id="UP001642483"/>
    </source>
</evidence>
<reference evidence="1 2" key="1">
    <citation type="submission" date="2024-02" db="EMBL/GenBank/DDBJ databases">
        <authorList>
            <person name="Daric V."/>
            <person name="Darras S."/>
        </authorList>
    </citation>
    <scope>NUCLEOTIDE SEQUENCE [LARGE SCALE GENOMIC DNA]</scope>
</reference>